<dbReference type="OrthoDB" id="5152716at2759"/>
<evidence type="ECO:0000256" key="1">
    <source>
        <dbReference type="SAM" id="MobiDB-lite"/>
    </source>
</evidence>
<name>A0A2T4BVC9_TRILO</name>
<gene>
    <name evidence="2" type="ORF">M440DRAFT_1447949</name>
</gene>
<keyword evidence="3" id="KW-1185">Reference proteome</keyword>
<organism evidence="2 3">
    <name type="scientific">Trichoderma longibrachiatum ATCC 18648</name>
    <dbReference type="NCBI Taxonomy" id="983965"/>
    <lineage>
        <taxon>Eukaryota</taxon>
        <taxon>Fungi</taxon>
        <taxon>Dikarya</taxon>
        <taxon>Ascomycota</taxon>
        <taxon>Pezizomycotina</taxon>
        <taxon>Sordariomycetes</taxon>
        <taxon>Hypocreomycetidae</taxon>
        <taxon>Hypocreales</taxon>
        <taxon>Hypocreaceae</taxon>
        <taxon>Trichoderma</taxon>
    </lineage>
</organism>
<feature type="compositionally biased region" description="Basic and acidic residues" evidence="1">
    <location>
        <begin position="74"/>
        <end position="87"/>
    </location>
</feature>
<dbReference type="EMBL" id="KZ679139">
    <property type="protein sequence ID" value="PTB73270.1"/>
    <property type="molecule type" value="Genomic_DNA"/>
</dbReference>
<evidence type="ECO:0000313" key="3">
    <source>
        <dbReference type="Proteomes" id="UP000240760"/>
    </source>
</evidence>
<accession>A0A2T4BVC9</accession>
<proteinExistence type="predicted"/>
<dbReference type="AlphaFoldDB" id="A0A2T4BVC9"/>
<protein>
    <submittedName>
        <fullName evidence="2">Uncharacterized protein</fullName>
    </submittedName>
</protein>
<evidence type="ECO:0000313" key="2">
    <source>
        <dbReference type="EMBL" id="PTB73270.1"/>
    </source>
</evidence>
<dbReference type="Proteomes" id="UP000240760">
    <property type="component" value="Unassembled WGS sequence"/>
</dbReference>
<reference evidence="2 3" key="1">
    <citation type="submission" date="2016-07" db="EMBL/GenBank/DDBJ databases">
        <title>Multiple horizontal gene transfer events from other fungi enriched the ability of initially mycotrophic Trichoderma (Ascomycota) to feed on dead plant biomass.</title>
        <authorList>
            <consortium name="DOE Joint Genome Institute"/>
            <person name="Aerts A."/>
            <person name="Atanasova L."/>
            <person name="Chenthamara K."/>
            <person name="Zhang J."/>
            <person name="Grujic M."/>
            <person name="Henrissat B."/>
            <person name="Kuo A."/>
            <person name="Salamov A."/>
            <person name="Lipzen A."/>
            <person name="Labutti K."/>
            <person name="Barry K."/>
            <person name="Miao Y."/>
            <person name="Rahimi M.J."/>
            <person name="Shen Q."/>
            <person name="Grigoriev I.V."/>
            <person name="Kubicek C.P."/>
            <person name="Druzhinina I.S."/>
        </authorList>
    </citation>
    <scope>NUCLEOTIDE SEQUENCE [LARGE SCALE GENOMIC DNA]</scope>
    <source>
        <strain evidence="2 3">ATCC 18648</strain>
    </source>
</reference>
<feature type="region of interest" description="Disordered" evidence="1">
    <location>
        <begin position="74"/>
        <end position="107"/>
    </location>
</feature>
<sequence length="162" mass="18230">MLTIAPGHLLRSIFSTLILSACKPLLKLFTARLDMDGTSKEPRSTTSTREAELNPELILKNLFFTIRASPKSNEKIEKRTRLSDVHRHPPYQHARRQEPAGSRSSRIKQLSIQQRATRLSAAILADRARGPEVFTLGYRGYAIINQGGFDGSFGNQSERRIL</sequence>